<dbReference type="Proteomes" id="UP000611629">
    <property type="component" value="Unassembled WGS sequence"/>
</dbReference>
<name>A0A974BJ80_SEDHY</name>
<dbReference type="Gene3D" id="3.40.630.100">
    <property type="entry name" value="Poly-gamma-glutamate hydrolase, zinc-binding motif"/>
    <property type="match status" value="1"/>
</dbReference>
<dbReference type="GO" id="GO:0016787">
    <property type="term" value="F:hydrolase activity"/>
    <property type="evidence" value="ECO:0007669"/>
    <property type="project" value="UniProtKB-KW"/>
</dbReference>
<dbReference type="InterPro" id="IPR038128">
    <property type="entry name" value="Gamma_PGA_hydro_sf"/>
</dbReference>
<comment type="caution">
    <text evidence="1">The sequence shown here is derived from an EMBL/GenBank/DDBJ whole genome shotgun (WGS) entry which is preliminary data.</text>
</comment>
<accession>A0A974BJ80</accession>
<dbReference type="RefSeq" id="WP_179237324.1">
    <property type="nucleotide sequence ID" value="NZ_JACBNQ010000003.1"/>
</dbReference>
<keyword evidence="1" id="KW-0378">Hydrolase</keyword>
<dbReference type="AlphaFoldDB" id="A0A974BJ80"/>
<keyword evidence="2" id="KW-1185">Reference proteome</keyword>
<reference evidence="1" key="1">
    <citation type="submission" date="2020-07" db="EMBL/GenBank/DDBJ databases">
        <title>Genomic analysis of a strain of Sedimentibacter Hydroxybenzoicus DSM7310.</title>
        <authorList>
            <person name="Ma S."/>
        </authorList>
    </citation>
    <scope>NUCLEOTIDE SEQUENCE</scope>
    <source>
        <strain evidence="1">DSM 7310</strain>
    </source>
</reference>
<dbReference type="EMBL" id="JACBNQ010000003">
    <property type="protein sequence ID" value="NYB73640.1"/>
    <property type="molecule type" value="Genomic_DNA"/>
</dbReference>
<proteinExistence type="predicted"/>
<sequence length="284" mass="30633">MNKKLEKILAFVLVFTLSIGVSIYALVPGLGYRSFDELAAAEDPSDYTIKTNDIGSDTTILGIHGGGIEKGTSELVEALSGYGKYNTYLFEGLKSAGNGSLFIKAVNFDEPTAVSLVNKSDYTVSVIGAAGDGEVTYIGGQNKMLAELIRLHLNAQGYNVQTLSIPDRIAGVMNSNIVNKNKLFDNSYQLGGVQIAVSKGLRDKLAADSDTLNDYADTINQALSESWPTIVDLMDKINNNKSQGLLSMFSSSKPDLEKKVEKALEKGAKTPDELIKDFEDVILD</sequence>
<organism evidence="1 2">
    <name type="scientific">Sedimentibacter hydroxybenzoicus DSM 7310</name>
    <dbReference type="NCBI Taxonomy" id="1123245"/>
    <lineage>
        <taxon>Bacteria</taxon>
        <taxon>Bacillati</taxon>
        <taxon>Bacillota</taxon>
        <taxon>Tissierellia</taxon>
        <taxon>Sedimentibacter</taxon>
    </lineage>
</organism>
<dbReference type="InterPro" id="IPR008585">
    <property type="entry name" value="Gamma_PGA_hydro"/>
</dbReference>
<evidence type="ECO:0000313" key="2">
    <source>
        <dbReference type="Proteomes" id="UP000611629"/>
    </source>
</evidence>
<dbReference type="Pfam" id="PF05908">
    <property type="entry name" value="Gamma_PGA_hydro"/>
    <property type="match status" value="1"/>
</dbReference>
<evidence type="ECO:0000313" key="1">
    <source>
        <dbReference type="EMBL" id="NYB73640.1"/>
    </source>
</evidence>
<gene>
    <name evidence="1" type="ORF">HZF24_05745</name>
</gene>
<protein>
    <submittedName>
        <fullName evidence="1">Poly-gamma-glutamate hydrolase family protein</fullName>
    </submittedName>
</protein>